<gene>
    <name evidence="1" type="ORF">MAR_016887</name>
</gene>
<protein>
    <submittedName>
        <fullName evidence="1">Uncharacterized protein</fullName>
    </submittedName>
</protein>
<evidence type="ECO:0000313" key="1">
    <source>
        <dbReference type="EMBL" id="WAR06929.1"/>
    </source>
</evidence>
<keyword evidence="2" id="KW-1185">Reference proteome</keyword>
<evidence type="ECO:0000313" key="2">
    <source>
        <dbReference type="Proteomes" id="UP001164746"/>
    </source>
</evidence>
<dbReference type="EMBL" id="CP111017">
    <property type="protein sequence ID" value="WAR06929.1"/>
    <property type="molecule type" value="Genomic_DNA"/>
</dbReference>
<name>A0ABY7ECP3_MYAAR</name>
<sequence length="101" mass="11171">MSYSKVGMTSGIDKSSSADNVLLAVENLGKHLTQNVEEEHLTEYVNIVALFIVITKMLRMKAVIKDDASLAFDVHTIMNTKAVIFRTQKAIASVWKTPSES</sequence>
<dbReference type="Proteomes" id="UP001164746">
    <property type="component" value="Chromosome 6"/>
</dbReference>
<accession>A0ABY7ECP3</accession>
<proteinExistence type="predicted"/>
<organism evidence="1 2">
    <name type="scientific">Mya arenaria</name>
    <name type="common">Soft-shell clam</name>
    <dbReference type="NCBI Taxonomy" id="6604"/>
    <lineage>
        <taxon>Eukaryota</taxon>
        <taxon>Metazoa</taxon>
        <taxon>Spiralia</taxon>
        <taxon>Lophotrochozoa</taxon>
        <taxon>Mollusca</taxon>
        <taxon>Bivalvia</taxon>
        <taxon>Autobranchia</taxon>
        <taxon>Heteroconchia</taxon>
        <taxon>Euheterodonta</taxon>
        <taxon>Imparidentia</taxon>
        <taxon>Neoheterodontei</taxon>
        <taxon>Myida</taxon>
        <taxon>Myoidea</taxon>
        <taxon>Myidae</taxon>
        <taxon>Mya</taxon>
    </lineage>
</organism>
<reference evidence="1" key="1">
    <citation type="submission" date="2022-11" db="EMBL/GenBank/DDBJ databases">
        <title>Centuries of genome instability and evolution in soft-shell clam transmissible cancer (bioRxiv).</title>
        <authorList>
            <person name="Hart S.F.M."/>
            <person name="Yonemitsu M.A."/>
            <person name="Giersch R.M."/>
            <person name="Beal B.F."/>
            <person name="Arriagada G."/>
            <person name="Davis B.W."/>
            <person name="Ostrander E.A."/>
            <person name="Goff S.P."/>
            <person name="Metzger M.J."/>
        </authorList>
    </citation>
    <scope>NUCLEOTIDE SEQUENCE</scope>
    <source>
        <strain evidence="1">MELC-2E11</strain>
        <tissue evidence="1">Siphon/mantle</tissue>
    </source>
</reference>